<organism evidence="3 4">
    <name type="scientific">Anguilla anguilla</name>
    <name type="common">European freshwater eel</name>
    <name type="synonym">Muraena anguilla</name>
    <dbReference type="NCBI Taxonomy" id="7936"/>
    <lineage>
        <taxon>Eukaryota</taxon>
        <taxon>Metazoa</taxon>
        <taxon>Chordata</taxon>
        <taxon>Craniata</taxon>
        <taxon>Vertebrata</taxon>
        <taxon>Euteleostomi</taxon>
        <taxon>Actinopterygii</taxon>
        <taxon>Neopterygii</taxon>
        <taxon>Teleostei</taxon>
        <taxon>Anguilliformes</taxon>
        <taxon>Anguillidae</taxon>
        <taxon>Anguilla</taxon>
    </lineage>
</organism>
<dbReference type="AlphaFoldDB" id="A0A9D3RNW0"/>
<sequence>MESPWKPLLLLSVIGGLSEFSGALGRIPAAYGAEPGTPTDSSPSSPPPPGPRRGTIAAWDPGPLSPSPVPLRPVGVPGGPGSKGENRGVGRGLGAR</sequence>
<feature type="compositionally biased region" description="Gly residues" evidence="1">
    <location>
        <begin position="76"/>
        <end position="96"/>
    </location>
</feature>
<keyword evidence="2" id="KW-0732">Signal</keyword>
<dbReference type="EMBL" id="JAFIRN010000013">
    <property type="protein sequence ID" value="KAG5837614.1"/>
    <property type="molecule type" value="Genomic_DNA"/>
</dbReference>
<evidence type="ECO:0000313" key="4">
    <source>
        <dbReference type="Proteomes" id="UP001044222"/>
    </source>
</evidence>
<evidence type="ECO:0000256" key="1">
    <source>
        <dbReference type="SAM" id="MobiDB-lite"/>
    </source>
</evidence>
<evidence type="ECO:0000256" key="2">
    <source>
        <dbReference type="SAM" id="SignalP"/>
    </source>
</evidence>
<keyword evidence="4" id="KW-1185">Reference proteome</keyword>
<gene>
    <name evidence="3" type="ORF">ANANG_G00241240</name>
</gene>
<feature type="chain" id="PRO_5038514022" evidence="2">
    <location>
        <begin position="26"/>
        <end position="96"/>
    </location>
</feature>
<protein>
    <submittedName>
        <fullName evidence="3">Uncharacterized protein</fullName>
    </submittedName>
</protein>
<accession>A0A9D3RNW0</accession>
<comment type="caution">
    <text evidence="3">The sequence shown here is derived from an EMBL/GenBank/DDBJ whole genome shotgun (WGS) entry which is preliminary data.</text>
</comment>
<evidence type="ECO:0000313" key="3">
    <source>
        <dbReference type="EMBL" id="KAG5837614.1"/>
    </source>
</evidence>
<reference evidence="3" key="1">
    <citation type="submission" date="2021-01" db="EMBL/GenBank/DDBJ databases">
        <title>A chromosome-scale assembly of European eel, Anguilla anguilla.</title>
        <authorList>
            <person name="Henkel C."/>
            <person name="Jong-Raadsen S.A."/>
            <person name="Dufour S."/>
            <person name="Weltzien F.-A."/>
            <person name="Palstra A.P."/>
            <person name="Pelster B."/>
            <person name="Spaink H.P."/>
            <person name="Van Den Thillart G.E."/>
            <person name="Jansen H."/>
            <person name="Zahm M."/>
            <person name="Klopp C."/>
            <person name="Cedric C."/>
            <person name="Louis A."/>
            <person name="Berthelot C."/>
            <person name="Parey E."/>
            <person name="Roest Crollius H."/>
            <person name="Montfort J."/>
            <person name="Robinson-Rechavi M."/>
            <person name="Bucao C."/>
            <person name="Bouchez O."/>
            <person name="Gislard M."/>
            <person name="Lluch J."/>
            <person name="Milhes M."/>
            <person name="Lampietro C."/>
            <person name="Lopez Roques C."/>
            <person name="Donnadieu C."/>
            <person name="Braasch I."/>
            <person name="Desvignes T."/>
            <person name="Postlethwait J."/>
            <person name="Bobe J."/>
            <person name="Guiguen Y."/>
            <person name="Dirks R."/>
        </authorList>
    </citation>
    <scope>NUCLEOTIDE SEQUENCE</scope>
    <source>
        <strain evidence="3">Tag_6206</strain>
        <tissue evidence="3">Liver</tissue>
    </source>
</reference>
<feature type="signal peptide" evidence="2">
    <location>
        <begin position="1"/>
        <end position="25"/>
    </location>
</feature>
<dbReference type="Proteomes" id="UP001044222">
    <property type="component" value="Chromosome 13"/>
</dbReference>
<name>A0A9D3RNW0_ANGAN</name>
<feature type="region of interest" description="Disordered" evidence="1">
    <location>
        <begin position="28"/>
        <end position="96"/>
    </location>
</feature>
<proteinExistence type="predicted"/>